<protein>
    <submittedName>
        <fullName evidence="1">Phage virion morphogenesis protein</fullName>
    </submittedName>
</protein>
<reference evidence="1 2" key="2">
    <citation type="submission" date="2019-01" db="EMBL/GenBank/DDBJ databases">
        <authorList>
            <person name="Li Y."/>
        </authorList>
    </citation>
    <scope>NUCLEOTIDE SEQUENCE [LARGE SCALE GENOMIC DNA]</scope>
    <source>
        <strain evidence="1 2">07D10-4-3</strain>
    </source>
</reference>
<name>A0A443K8Z5_9RHOB</name>
<proteinExistence type="predicted"/>
<evidence type="ECO:0000313" key="1">
    <source>
        <dbReference type="EMBL" id="RWR29196.1"/>
    </source>
</evidence>
<organism evidence="1 2">
    <name type="scientific">Paenirhodobacter populi</name>
    <dbReference type="NCBI Taxonomy" id="2306993"/>
    <lineage>
        <taxon>Bacteria</taxon>
        <taxon>Pseudomonadati</taxon>
        <taxon>Pseudomonadota</taxon>
        <taxon>Alphaproteobacteria</taxon>
        <taxon>Rhodobacterales</taxon>
        <taxon>Rhodobacter group</taxon>
        <taxon>Paenirhodobacter</taxon>
    </lineage>
</organism>
<reference evidence="1 2" key="1">
    <citation type="submission" date="2019-01" db="EMBL/GenBank/DDBJ databases">
        <title>Sinorhodobacter populi sp. nov. isolated from the symptomatic bark tissue of Populus euramericana canker.</title>
        <authorList>
            <person name="Xu G."/>
        </authorList>
    </citation>
    <scope>NUCLEOTIDE SEQUENCE [LARGE SCALE GENOMIC DNA]</scope>
    <source>
        <strain evidence="1 2">07D10-4-3</strain>
    </source>
</reference>
<comment type="caution">
    <text evidence="1">The sequence shown here is derived from an EMBL/GenBank/DDBJ whole genome shotgun (WGS) entry which is preliminary data.</text>
</comment>
<dbReference type="EMBL" id="SAUY01000021">
    <property type="protein sequence ID" value="RWR29196.1"/>
    <property type="molecule type" value="Genomic_DNA"/>
</dbReference>
<dbReference type="RefSeq" id="WP_128233104.1">
    <property type="nucleotide sequence ID" value="NZ_SAUY01000021.1"/>
</dbReference>
<gene>
    <name evidence="1" type="ORF">D2T29_15015</name>
</gene>
<evidence type="ECO:0000313" key="2">
    <source>
        <dbReference type="Proteomes" id="UP000284451"/>
    </source>
</evidence>
<dbReference type="InterPro" id="IPR006522">
    <property type="entry name" value="Phage_virion_morphogenesis"/>
</dbReference>
<dbReference type="Pfam" id="PF05069">
    <property type="entry name" value="Phage_tail_S"/>
    <property type="match status" value="1"/>
</dbReference>
<dbReference type="Proteomes" id="UP000284451">
    <property type="component" value="Unassembled WGS sequence"/>
</dbReference>
<dbReference type="NCBIfam" id="TIGR01635">
    <property type="entry name" value="tail_comp_S"/>
    <property type="match status" value="1"/>
</dbReference>
<sequence length="191" mass="21464">MTGVKITVEILDEEAREGLQRVFDRLGAQGGLDLNKQIGKYMVGQTQKHFREERAPDGTPWQHLSPVTMRKRMKSTRTALSILRDSGILSGGVNYRATPDEVSVGATAPYAMIHQFGGTIAIPSREQTLYFKQDRTGQIGRRFAKRKKATHEATVRIPSYQVTIPARPYLGLSPQDEQIIPEIAEDWLSRD</sequence>
<accession>A0A443K8Z5</accession>
<dbReference type="AlphaFoldDB" id="A0A443K8Z5"/>